<dbReference type="AlphaFoldDB" id="E9GYZ9"/>
<organism evidence="2 3">
    <name type="scientific">Daphnia pulex</name>
    <name type="common">Water flea</name>
    <dbReference type="NCBI Taxonomy" id="6669"/>
    <lineage>
        <taxon>Eukaryota</taxon>
        <taxon>Metazoa</taxon>
        <taxon>Ecdysozoa</taxon>
        <taxon>Arthropoda</taxon>
        <taxon>Crustacea</taxon>
        <taxon>Branchiopoda</taxon>
        <taxon>Diplostraca</taxon>
        <taxon>Cladocera</taxon>
        <taxon>Anomopoda</taxon>
        <taxon>Daphniidae</taxon>
        <taxon>Daphnia</taxon>
    </lineage>
</organism>
<dbReference type="InParanoid" id="E9GYZ9"/>
<dbReference type="GO" id="GO:0003676">
    <property type="term" value="F:nucleic acid binding"/>
    <property type="evidence" value="ECO:0007669"/>
    <property type="project" value="InterPro"/>
</dbReference>
<dbReference type="SUPFAM" id="SSF53098">
    <property type="entry name" value="Ribonuclease H-like"/>
    <property type="match status" value="1"/>
</dbReference>
<dbReference type="Gene3D" id="3.30.420.10">
    <property type="entry name" value="Ribonuclease H-like superfamily/Ribonuclease H"/>
    <property type="match status" value="1"/>
</dbReference>
<name>E9GYZ9_DAPPU</name>
<evidence type="ECO:0000256" key="1">
    <source>
        <dbReference type="SAM" id="MobiDB-lite"/>
    </source>
</evidence>
<keyword evidence="3" id="KW-1185">Reference proteome</keyword>
<proteinExistence type="predicted"/>
<sequence length="440" mass="49415">MYRTAKMVFDKTTEFPIRSTPGLRDEMLCIRGQGEASFENQPPTWTSYNYPPPRPTLCKTRWLPITKKDAVNKPEAAAELFRTLYREIPASTLCIFTDGSKSSTAQTTACALHIPDRNLSQSWSLSNQASIFSAELLAVDLALDLTYKLNEYPQEVMIFCDSSSAIKTIASTNPGIEGNEEADRLAHYECTNPSGTKSGLPPLPIRIIGLLRADWKENLLGDLKKCQKTCIQVMTKTGLTDWFPHKDRATTICLHRLRSGHNHLNSFNHRIDKKADPSCRKGCEAMENVKHILIDCPATENQRQEIRLLLASLNVTMDIPPSRHYLAGGPYVPPICRSEEVVEGVVAENTSQVEHPRELGQQSARYHQERQNQLAARPVTSSRKSLRKPRNKYTQREGWAYATGQPFKRSRTQVVGTKINKSAPGTKIQQISVLSQRIAV</sequence>
<dbReference type="OMA" id="GCEAMEN"/>
<dbReference type="PhylomeDB" id="E9GYZ9"/>
<accession>E9GYZ9</accession>
<dbReference type="EMBL" id="GL732576">
    <property type="protein sequence ID" value="EFX75318.1"/>
    <property type="molecule type" value="Genomic_DNA"/>
</dbReference>
<dbReference type="HOGENOM" id="CLU_622976_0_0_1"/>
<feature type="compositionally biased region" description="Basic residues" evidence="1">
    <location>
        <begin position="384"/>
        <end position="393"/>
    </location>
</feature>
<reference evidence="2 3" key="1">
    <citation type="journal article" date="2011" name="Science">
        <title>The ecoresponsive genome of Daphnia pulex.</title>
        <authorList>
            <person name="Colbourne J.K."/>
            <person name="Pfrender M.E."/>
            <person name="Gilbert D."/>
            <person name="Thomas W.K."/>
            <person name="Tucker A."/>
            <person name="Oakley T.H."/>
            <person name="Tokishita S."/>
            <person name="Aerts A."/>
            <person name="Arnold G.J."/>
            <person name="Basu M.K."/>
            <person name="Bauer D.J."/>
            <person name="Caceres C.E."/>
            <person name="Carmel L."/>
            <person name="Casola C."/>
            <person name="Choi J.H."/>
            <person name="Detter J.C."/>
            <person name="Dong Q."/>
            <person name="Dusheyko S."/>
            <person name="Eads B.D."/>
            <person name="Frohlich T."/>
            <person name="Geiler-Samerotte K.A."/>
            <person name="Gerlach D."/>
            <person name="Hatcher P."/>
            <person name="Jogdeo S."/>
            <person name="Krijgsveld J."/>
            <person name="Kriventseva E.V."/>
            <person name="Kultz D."/>
            <person name="Laforsch C."/>
            <person name="Lindquist E."/>
            <person name="Lopez J."/>
            <person name="Manak J.R."/>
            <person name="Muller J."/>
            <person name="Pangilinan J."/>
            <person name="Patwardhan R.P."/>
            <person name="Pitluck S."/>
            <person name="Pritham E.J."/>
            <person name="Rechtsteiner A."/>
            <person name="Rho M."/>
            <person name="Rogozin I.B."/>
            <person name="Sakarya O."/>
            <person name="Salamov A."/>
            <person name="Schaack S."/>
            <person name="Shapiro H."/>
            <person name="Shiga Y."/>
            <person name="Skalitzky C."/>
            <person name="Smith Z."/>
            <person name="Souvorov A."/>
            <person name="Sung W."/>
            <person name="Tang Z."/>
            <person name="Tsuchiya D."/>
            <person name="Tu H."/>
            <person name="Vos H."/>
            <person name="Wang M."/>
            <person name="Wolf Y.I."/>
            <person name="Yamagata H."/>
            <person name="Yamada T."/>
            <person name="Ye Y."/>
            <person name="Shaw J.R."/>
            <person name="Andrews J."/>
            <person name="Crease T.J."/>
            <person name="Tang H."/>
            <person name="Lucas S.M."/>
            <person name="Robertson H.M."/>
            <person name="Bork P."/>
            <person name="Koonin E.V."/>
            <person name="Zdobnov E.M."/>
            <person name="Grigoriev I.V."/>
            <person name="Lynch M."/>
            <person name="Boore J.L."/>
        </authorList>
    </citation>
    <scope>NUCLEOTIDE SEQUENCE [LARGE SCALE GENOMIC DNA]</scope>
</reference>
<evidence type="ECO:0008006" key="4">
    <source>
        <dbReference type="Google" id="ProtNLM"/>
    </source>
</evidence>
<evidence type="ECO:0000313" key="3">
    <source>
        <dbReference type="Proteomes" id="UP000000305"/>
    </source>
</evidence>
<feature type="region of interest" description="Disordered" evidence="1">
    <location>
        <begin position="350"/>
        <end position="393"/>
    </location>
</feature>
<dbReference type="STRING" id="6669.E9GYZ9"/>
<dbReference type="Proteomes" id="UP000000305">
    <property type="component" value="Unassembled WGS sequence"/>
</dbReference>
<dbReference type="OrthoDB" id="6371827at2759"/>
<dbReference type="InterPro" id="IPR036397">
    <property type="entry name" value="RNaseH_sf"/>
</dbReference>
<dbReference type="KEGG" id="dpx:DAPPUDRAFT_108042"/>
<dbReference type="GO" id="GO:0043137">
    <property type="term" value="P:DNA replication, removal of RNA primer"/>
    <property type="evidence" value="ECO:0000318"/>
    <property type="project" value="GO_Central"/>
</dbReference>
<protein>
    <recommendedName>
        <fullName evidence="4">RNase H type-1 domain-containing protein</fullName>
    </recommendedName>
</protein>
<dbReference type="GO" id="GO:0004523">
    <property type="term" value="F:RNA-DNA hybrid ribonuclease activity"/>
    <property type="evidence" value="ECO:0000318"/>
    <property type="project" value="GO_Central"/>
</dbReference>
<dbReference type="InterPro" id="IPR012337">
    <property type="entry name" value="RNaseH-like_sf"/>
</dbReference>
<evidence type="ECO:0000313" key="2">
    <source>
        <dbReference type="EMBL" id="EFX75318.1"/>
    </source>
</evidence>
<feature type="compositionally biased region" description="Polar residues" evidence="1">
    <location>
        <begin position="360"/>
        <end position="383"/>
    </location>
</feature>
<gene>
    <name evidence="2" type="ORF">DAPPUDRAFT_108042</name>
</gene>